<protein>
    <recommendedName>
        <fullName evidence="3">CUE domain-containing protein</fullName>
    </recommendedName>
</protein>
<feature type="compositionally biased region" description="Low complexity" evidence="1">
    <location>
        <begin position="372"/>
        <end position="383"/>
    </location>
</feature>
<accession>A0A7S0UME1</accession>
<proteinExistence type="predicted"/>
<feature type="compositionally biased region" description="Polar residues" evidence="1">
    <location>
        <begin position="177"/>
        <end position="186"/>
    </location>
</feature>
<dbReference type="EMBL" id="HBFM01000775">
    <property type="protein sequence ID" value="CAD8764029.1"/>
    <property type="molecule type" value="Transcribed_RNA"/>
</dbReference>
<feature type="compositionally biased region" description="Pro residues" evidence="1">
    <location>
        <begin position="201"/>
        <end position="216"/>
    </location>
</feature>
<feature type="region of interest" description="Disordered" evidence="1">
    <location>
        <begin position="308"/>
        <end position="396"/>
    </location>
</feature>
<evidence type="ECO:0000256" key="1">
    <source>
        <dbReference type="SAM" id="MobiDB-lite"/>
    </source>
</evidence>
<feature type="compositionally biased region" description="Basic and acidic residues" evidence="1">
    <location>
        <begin position="322"/>
        <end position="338"/>
    </location>
</feature>
<dbReference type="CDD" id="cd14279">
    <property type="entry name" value="CUE"/>
    <property type="match status" value="1"/>
</dbReference>
<gene>
    <name evidence="2" type="ORF">PPAR00522_LOCUS413</name>
</gene>
<dbReference type="PANTHER" id="PTHR31245">
    <property type="entry name" value="UBIQUITIN SYSTEM COMPONENT CUE PROTEIN"/>
    <property type="match status" value="1"/>
</dbReference>
<sequence length="485" mass="52730">MSLVVRSLVAGKRHFEDIEPCTTDKLYCSSSPKKFRREPNLNHLGEGYVRDPSIRALLQLFGDMDAKVVEDIYLNCSRNLEVAIQKLGDLRLTRQEEAAAEAAAAVTVLSSDSIDTRHVNTPYSVDAVALVTPSGHSDPTSDIPNRFRSLNNSSNRNISINGILGDAIAPADLVTPLTSFPGNGTPENDPDLSHSQTPRLSPFPVPSDLASPPPYPLCASSSASPPPSIDGTKASASLPLYSAPTLSQSPSPPPSLTPPIRSAEAWVDLVITEVVSASSVDVARSQVQSILGQLEQQLVLAAERKWERDVAEKENGNASRGGEGEGHEGGSEIGRGEEGQGAETSSSHYHHSNNYNNKNPDYESNKDVFIDNNQSASTSNTSNPRPLGEKSLGPENSLQRKVADLIKENMFLKKAIQIQHRQSNEIRGEKMALDEELRVMREQMEWGKSRICQLETMNYSLAIHLDHATKGGISFASDFRNPDVF</sequence>
<feature type="compositionally biased region" description="Basic and acidic residues" evidence="1">
    <location>
        <begin position="360"/>
        <end position="369"/>
    </location>
</feature>
<organism evidence="2">
    <name type="scientific">Polytomella parva</name>
    <dbReference type="NCBI Taxonomy" id="51329"/>
    <lineage>
        <taxon>Eukaryota</taxon>
        <taxon>Viridiplantae</taxon>
        <taxon>Chlorophyta</taxon>
        <taxon>core chlorophytes</taxon>
        <taxon>Chlorophyceae</taxon>
        <taxon>CS clade</taxon>
        <taxon>Chlamydomonadales</taxon>
        <taxon>Chlamydomonadaceae</taxon>
        <taxon>Polytomella</taxon>
    </lineage>
</organism>
<reference evidence="2" key="1">
    <citation type="submission" date="2021-01" db="EMBL/GenBank/DDBJ databases">
        <authorList>
            <person name="Corre E."/>
            <person name="Pelletier E."/>
            <person name="Niang G."/>
            <person name="Scheremetjew M."/>
            <person name="Finn R."/>
            <person name="Kale V."/>
            <person name="Holt S."/>
            <person name="Cochrane G."/>
            <person name="Meng A."/>
            <person name="Brown T."/>
            <person name="Cohen L."/>
        </authorList>
    </citation>
    <scope>NUCLEOTIDE SEQUENCE</scope>
    <source>
        <strain evidence="2">SAG 63-3</strain>
    </source>
</reference>
<feature type="region of interest" description="Disordered" evidence="1">
    <location>
        <begin position="177"/>
        <end position="235"/>
    </location>
</feature>
<name>A0A7S0UME1_9CHLO</name>
<dbReference type="AlphaFoldDB" id="A0A7S0UME1"/>
<dbReference type="PANTHER" id="PTHR31245:SF20">
    <property type="entry name" value="F18B13.13 PROTEIN"/>
    <property type="match status" value="1"/>
</dbReference>
<evidence type="ECO:0008006" key="3">
    <source>
        <dbReference type="Google" id="ProtNLM"/>
    </source>
</evidence>
<evidence type="ECO:0000313" key="2">
    <source>
        <dbReference type="EMBL" id="CAD8764029.1"/>
    </source>
</evidence>